<evidence type="ECO:0000256" key="1">
    <source>
        <dbReference type="SAM" id="MobiDB-lite"/>
    </source>
</evidence>
<dbReference type="PANTHER" id="PTHR30543">
    <property type="entry name" value="CHROMATE REDUCTASE"/>
    <property type="match status" value="1"/>
</dbReference>
<gene>
    <name evidence="3" type="primary">azr</name>
    <name evidence="3" type="ORF">TR69_WS6001000341</name>
</gene>
<evidence type="ECO:0000259" key="2">
    <source>
        <dbReference type="Pfam" id="PF03358"/>
    </source>
</evidence>
<protein>
    <submittedName>
        <fullName evidence="3">NADPH azoreductase</fullName>
        <ecNumber evidence="3">1.7.1.6</ecNumber>
    </submittedName>
</protein>
<organism evidence="3 4">
    <name type="scientific">candidate division WS6 bacterium OLB20</name>
    <dbReference type="NCBI Taxonomy" id="1617426"/>
    <lineage>
        <taxon>Bacteria</taxon>
        <taxon>Candidatus Dojkabacteria</taxon>
    </lineage>
</organism>
<evidence type="ECO:0000313" key="3">
    <source>
        <dbReference type="EMBL" id="KXK27464.1"/>
    </source>
</evidence>
<proteinExistence type="predicted"/>
<dbReference type="GO" id="GO:0050446">
    <property type="term" value="F:azobenzene reductase (NADP+) activity"/>
    <property type="evidence" value="ECO:0007669"/>
    <property type="project" value="UniProtKB-EC"/>
</dbReference>
<evidence type="ECO:0000313" key="4">
    <source>
        <dbReference type="Proteomes" id="UP000070457"/>
    </source>
</evidence>
<dbReference type="PANTHER" id="PTHR30543:SF21">
    <property type="entry name" value="NAD(P)H-DEPENDENT FMN REDUCTASE LOT6"/>
    <property type="match status" value="1"/>
</dbReference>
<dbReference type="Pfam" id="PF03358">
    <property type="entry name" value="FMN_red"/>
    <property type="match status" value="1"/>
</dbReference>
<reference evidence="3 4" key="1">
    <citation type="submission" date="2015-02" db="EMBL/GenBank/DDBJ databases">
        <title>Improved understanding of the partial-nitritation anammox process through 23 genomes representing the majority of the microbial community.</title>
        <authorList>
            <person name="Speth D.R."/>
            <person name="In T Zandt M."/>
            <person name="Guerrero Cruz S."/>
            <person name="Jetten M.S."/>
            <person name="Dutilh B.E."/>
        </authorList>
    </citation>
    <scope>NUCLEOTIDE SEQUENCE [LARGE SCALE GENOMIC DNA]</scope>
    <source>
        <strain evidence="3">OLB20</strain>
    </source>
</reference>
<name>A0A136M0N7_9BACT</name>
<dbReference type="STRING" id="1617426.TR69_WS6001000341"/>
<dbReference type="Gene3D" id="3.40.50.360">
    <property type="match status" value="1"/>
</dbReference>
<dbReference type="SUPFAM" id="SSF52218">
    <property type="entry name" value="Flavoproteins"/>
    <property type="match status" value="1"/>
</dbReference>
<dbReference type="Proteomes" id="UP000070457">
    <property type="component" value="Unassembled WGS sequence"/>
</dbReference>
<comment type="caution">
    <text evidence="3">The sequence shown here is derived from an EMBL/GenBank/DDBJ whole genome shotgun (WGS) entry which is preliminary data.</text>
</comment>
<dbReference type="InterPro" id="IPR005025">
    <property type="entry name" value="FMN_Rdtase-like_dom"/>
</dbReference>
<feature type="domain" description="NADPH-dependent FMN reductase-like" evidence="2">
    <location>
        <begin position="8"/>
        <end position="139"/>
    </location>
</feature>
<feature type="region of interest" description="Disordered" evidence="1">
    <location>
        <begin position="42"/>
        <end position="65"/>
    </location>
</feature>
<dbReference type="GO" id="GO:0005829">
    <property type="term" value="C:cytosol"/>
    <property type="evidence" value="ECO:0007669"/>
    <property type="project" value="TreeGrafter"/>
</dbReference>
<accession>A0A136M0N7</accession>
<dbReference type="EC" id="1.7.1.6" evidence="3"/>
<dbReference type="EMBL" id="JYNZ01000002">
    <property type="protein sequence ID" value="KXK27464.1"/>
    <property type="molecule type" value="Genomic_DNA"/>
</dbReference>
<keyword evidence="3" id="KW-0560">Oxidoreductase</keyword>
<sequence>MNDARKLKIVLIHGTSRPGNRTEMVTRFVRSMLEEHDEIELSYADPREMETPLDGNSDGQKDPRYSNMTAEADGFFIVTPEYNHGIPGSLKRLLDSELKNYIHKPVAFAGVSAGPWGGVRAIESLVSSVREMGMTACFTDVHFPKVQDLFDDDGNLLDVAFVERTERAVTELIWMARTMRYGRENIASRYHEV</sequence>
<dbReference type="GO" id="GO:0010181">
    <property type="term" value="F:FMN binding"/>
    <property type="evidence" value="ECO:0007669"/>
    <property type="project" value="TreeGrafter"/>
</dbReference>
<dbReference type="AlphaFoldDB" id="A0A136M0N7"/>
<dbReference type="PATRIC" id="fig|1617426.3.peg.340"/>
<dbReference type="InterPro" id="IPR050712">
    <property type="entry name" value="NAD(P)H-dep_reductase"/>
</dbReference>
<dbReference type="InterPro" id="IPR029039">
    <property type="entry name" value="Flavoprotein-like_sf"/>
</dbReference>